<evidence type="ECO:0000313" key="12">
    <source>
        <dbReference type="Proteomes" id="UP000824782"/>
    </source>
</evidence>
<dbReference type="Proteomes" id="UP000824782">
    <property type="component" value="Unassembled WGS sequence"/>
</dbReference>
<dbReference type="GO" id="GO:0008270">
    <property type="term" value="F:zinc ion binding"/>
    <property type="evidence" value="ECO:0007669"/>
    <property type="project" value="UniProtKB-KW"/>
</dbReference>
<evidence type="ECO:0000256" key="2">
    <source>
        <dbReference type="ARBA" id="ARBA00022553"/>
    </source>
</evidence>
<dbReference type="Pfam" id="PF01363">
    <property type="entry name" value="FYVE"/>
    <property type="match status" value="1"/>
</dbReference>
<dbReference type="InterPro" id="IPR017455">
    <property type="entry name" value="Znf_FYVE-rel"/>
</dbReference>
<reference evidence="11" key="1">
    <citation type="thesis" date="2020" institute="ProQuest LLC" country="789 East Eisenhower Parkway, Ann Arbor, MI, USA">
        <title>Comparative Genomics and Chromosome Evolution.</title>
        <authorList>
            <person name="Mudd A.B."/>
        </authorList>
    </citation>
    <scope>NUCLEOTIDE SEQUENCE</scope>
    <source>
        <strain evidence="11">237g6f4</strain>
        <tissue evidence="11">Blood</tissue>
    </source>
</reference>
<dbReference type="InterPro" id="IPR011011">
    <property type="entry name" value="Znf_FYVE_PHD"/>
</dbReference>
<feature type="region of interest" description="Disordered" evidence="9">
    <location>
        <begin position="1720"/>
        <end position="1790"/>
    </location>
</feature>
<dbReference type="GO" id="GO:0000281">
    <property type="term" value="P:mitotic cytokinesis"/>
    <property type="evidence" value="ECO:0007669"/>
    <property type="project" value="InterPro"/>
</dbReference>
<keyword evidence="12" id="KW-1185">Reference proteome</keyword>
<evidence type="ECO:0000256" key="5">
    <source>
        <dbReference type="ARBA" id="ARBA00022833"/>
    </source>
</evidence>
<comment type="subunit">
    <text evidence="6">Interacts with AP5Z1, AP5B1, AP5S1 and SPG11. Interacts with TTC19 and KIF13A.</text>
</comment>
<keyword evidence="2" id="KW-0597">Phosphoprotein</keyword>
<dbReference type="PROSITE" id="PS50178">
    <property type="entry name" value="ZF_FYVE"/>
    <property type="match status" value="1"/>
</dbReference>
<evidence type="ECO:0000256" key="9">
    <source>
        <dbReference type="SAM" id="MobiDB-lite"/>
    </source>
</evidence>
<dbReference type="GO" id="GO:0030496">
    <property type="term" value="C:midbody"/>
    <property type="evidence" value="ECO:0007669"/>
    <property type="project" value="TreeGrafter"/>
</dbReference>
<evidence type="ECO:0000256" key="1">
    <source>
        <dbReference type="ARBA" id="ARBA00014373"/>
    </source>
</evidence>
<dbReference type="InterPro" id="IPR000306">
    <property type="entry name" value="Znf_FYVE"/>
</dbReference>
<dbReference type="PANTHER" id="PTHR46591:SF1">
    <property type="entry name" value="ZINC FINGER FYVE DOMAIN-CONTAINING PROTEIN 26"/>
    <property type="match status" value="1"/>
</dbReference>
<dbReference type="FunFam" id="3.30.40.10:FF:000295">
    <property type="entry name" value="Zinc finger, FYVE domain-containing 26"/>
    <property type="match status" value="1"/>
</dbReference>
<dbReference type="CDD" id="cd15724">
    <property type="entry name" value="FYVE_ZFY26"/>
    <property type="match status" value="1"/>
</dbReference>
<sequence length="2363" mass="268138">MSRRQQQQRLCWDEPEAAWSRLREFFCRCLRREHWALARACLPQLFRGPDAEHIEEILRGLVRAPHVLSHDVAPPPQRLAWFWLHALEDWHSWADKGPPDIVRDETEFLVLLEEFQDNASEQSVKELYDAFQYSRAELKDYRREMPSPRFSEGTISSLRGFLTQNPRLVQSLLGFLLVDEAHPASGEYNHYLLNITVTFLLDVLPSLRGGDEAGDGRPVDWLYSVLCTMHFRMELQAAELRRLCEQLYHTCSDKGRLSEDRVQACLLRKQNSALVSLYSTVANDIIRGITHKSPGKGTGASQELADTDKAALSLFCDREQETPWKKIYFYSLSSGKHFLEQVLLTSLALLKKEDFSSLDLLLSNEFQPLRRLLVLLGWTHLQSTESAKSLLRVMHKNSDVCNDSILKEFCQGLLYQVEALDWCFEHSRQEISRKDVPRHLCTLDSHSALYILHHLTNLPQLNEDEVLKLLHRGVPKEEHRDLPAPAPNRNIVVFQAFCAMKYAIYALCVNAASHGKDYHSHQLSGSLDDGECSKGSEDPNLFVQYLTKCQYYISTLPLPLKLELLENIFSLMFTSASDLTSEPPLLEAVTVQEGEEVSDLKLRRSPESSSLTMSPLESPLYNSSAIIADLSDATQGSTPSALESSHNNVWDPARPSCVDLKRITSRLSGYLADEVVVETFLKLLKEQVDQIKDSVDTSDKDFGEECKIPTSEDFNNRVVQLSKYISEAQWRYQVVMHNRNAEYEQVSARVQLRTYKTPSNKRRKRTKGSGSRKANESTSSELSTSESCASNLSARTDMEGRSLLQLRNNLIPMMLAPPESLLISCILRGNYADAHDVSRMFNLQSSPCYGELIFMERHQGVVHELSKVEKKIENQTSEVGIKKPSSSRSTLQAIGNAAAAGMVFYSISDVTDKLVAPAESLIPALQDDFWLRSARLEKNDPWRHVVEEMNPAAMAAFDLACTQAHLWKTCKQLLETAERKLQKCLEGKGRSSVIADHPEGIRGVQAVLQQLSKIISYPSLQHEQTETEEKISGQLKCSIAELLHTSYLVLEDDHMVRHITLSHELEKNIAQLKSAVSALEPKANPVQSLMDQLSMKPQDVQVHPVRQHMTLLMSNLEELARLLDNRGLTSSPLHSFFTYVDTLAKVTTQSINPDSETVDVKVANPFILLHQKPTQVMSHLLFERQVPPERLSSLLQKENLGLNVEQVIADCCCESLSFCNMRRVNQGQSLLQSLVQSAQQCVDSSLPDLDLTISMSPQDSEDIPLSHPTYPASDSGQYFLTASTLNFLKEKSSLTAAIACLSASKSVKPAKSGLSWMELRGSKKEAPLEMETIAKECDSLLSEFPVLSRYLTIMSEPFREGSQEGEGLSSSLCGKPWTSSVLLGLHASSACTVISEAFQNALSKKNWASALQILDLYVGDLDLKQVTDAVLCCAAAEENEGWRRLLSIQDATVRSKLALRFLDKWPLDACGDILSYCVSVNSIEDSLMLELLMKKKEMDMYSKILTLREDKTWASWQDLKEDCKRDPQSIVNMILDAKDYELCEDWGLFYPIPSDLLVSLYRDHLLHLLKRKDAEKSVQLMKRVEDQNTRFTITEQALLLDPGIFGSHFLSEYLLAHFTDRLTEIRSEEIRNIFLGSTILLSLPEDTHPNYEHLLSCPLLMMEQLLMNMKMEWLSMAMQTLKPYLVDPVFPLSIEDVDRLLSTYAGKALDIPFSFREKRPDTVSRMPESSAQSIDPEQDSPPSPGEVEGSPFVDRSRLQTPGSLSEKGHRRNKSSPEFIPPDKPPAKTEWIPDDTEVTCMVCKSERFTMFNRRHHCRRCGRLVCSSCSMKTMAVDGCRENPARVCDQCHSYFYTDPNKTDDDFEHLEENNGIDLDLSEVLQLTKAPEVDWWLSLNEAENEVERKEFYYEQAPSASLCSTILSLHSKSDECGYQLIERCCRLSEGLTNSEMDSRLLLDIMKNLLFNAKMIFVKAASSHDLALCDSYTSKVDLLKILVAASYNDIPSLEEIVRPAAVVRLRNRLLEAEYYNLAIEVSTKSGLDPSGVWHAWGMACLKADYLPEAREKFSRCLKAPVDLNQKNIGSKLLDDVVQHLDSVSKSAMLVKDDDFFATIRELEATLKTDCLLYDIMPEGKIQKNTYYQECLYYLHTYGSNLAIIQFYMRHDLMRDALLHLLNKECPGDIFIEGIFVPSYECGKLHALETLLESIDQSLESWSVYLLDSCKHLQQKNYFNILYELQQFMKDHVRAAMTCIRFFSHKAKNYRDLANNLTWLIKSKEHLKISLQEASRSNRRKSFDTFRKKMTATDVSRHINTVELQMEITKFLQRCGSFQTEVDDSPPPTLFGSSAMMVEVAYRVSAWLTYS</sequence>
<dbReference type="SUPFAM" id="SSF57903">
    <property type="entry name" value="FYVE/PHD zinc finger"/>
    <property type="match status" value="1"/>
</dbReference>
<dbReference type="GO" id="GO:0005765">
    <property type="term" value="C:lysosomal membrane"/>
    <property type="evidence" value="ECO:0007669"/>
    <property type="project" value="TreeGrafter"/>
</dbReference>
<gene>
    <name evidence="11" type="ORF">GDO81_014969</name>
</gene>
<dbReference type="Gene3D" id="3.30.40.10">
    <property type="entry name" value="Zinc/RING finger domain, C3HC4 (zinc finger)"/>
    <property type="match status" value="1"/>
</dbReference>
<evidence type="ECO:0000256" key="4">
    <source>
        <dbReference type="ARBA" id="ARBA00022771"/>
    </source>
</evidence>
<protein>
    <recommendedName>
        <fullName evidence="1">Zinc finger FYVE domain-containing protein 26</fullName>
    </recommendedName>
</protein>
<dbReference type="GO" id="GO:0000724">
    <property type="term" value="P:double-strand break repair via homologous recombination"/>
    <property type="evidence" value="ECO:0007669"/>
    <property type="project" value="InterPro"/>
</dbReference>
<dbReference type="EMBL" id="WNYA01000007">
    <property type="protein sequence ID" value="KAG8560416.1"/>
    <property type="molecule type" value="Genomic_DNA"/>
</dbReference>
<dbReference type="SMART" id="SM00064">
    <property type="entry name" value="FYVE"/>
    <property type="match status" value="1"/>
</dbReference>
<feature type="region of interest" description="Disordered" evidence="9">
    <location>
        <begin position="753"/>
        <end position="789"/>
    </location>
</feature>
<evidence type="ECO:0000256" key="8">
    <source>
        <dbReference type="PROSITE-ProRule" id="PRU00091"/>
    </source>
</evidence>
<proteinExistence type="predicted"/>
<dbReference type="GO" id="GO:0007040">
    <property type="term" value="P:lysosome organization"/>
    <property type="evidence" value="ECO:0007669"/>
    <property type="project" value="UniProtKB-ARBA"/>
</dbReference>
<keyword evidence="5" id="KW-0862">Zinc</keyword>
<evidence type="ECO:0000256" key="7">
    <source>
        <dbReference type="ARBA" id="ARBA00044939"/>
    </source>
</evidence>
<dbReference type="GO" id="GO:0032266">
    <property type="term" value="F:phosphatidylinositol-3-phosphate binding"/>
    <property type="evidence" value="ECO:0007669"/>
    <property type="project" value="InterPro"/>
</dbReference>
<dbReference type="InterPro" id="IPR028730">
    <property type="entry name" value="ZFYVE26"/>
</dbReference>
<dbReference type="InterPro" id="IPR013083">
    <property type="entry name" value="Znf_RING/FYVE/PHD"/>
</dbReference>
<name>A0AAV7AFV1_ENGPU</name>
<evidence type="ECO:0000256" key="3">
    <source>
        <dbReference type="ARBA" id="ARBA00022723"/>
    </source>
</evidence>
<organism evidence="11 12">
    <name type="scientific">Engystomops pustulosus</name>
    <name type="common">Tungara frog</name>
    <name type="synonym">Physalaemus pustulosus</name>
    <dbReference type="NCBI Taxonomy" id="76066"/>
    <lineage>
        <taxon>Eukaryota</taxon>
        <taxon>Metazoa</taxon>
        <taxon>Chordata</taxon>
        <taxon>Craniata</taxon>
        <taxon>Vertebrata</taxon>
        <taxon>Euteleostomi</taxon>
        <taxon>Amphibia</taxon>
        <taxon>Batrachia</taxon>
        <taxon>Anura</taxon>
        <taxon>Neobatrachia</taxon>
        <taxon>Hyloidea</taxon>
        <taxon>Leptodactylidae</taxon>
        <taxon>Leiuperinae</taxon>
        <taxon>Engystomops</taxon>
    </lineage>
</organism>
<comment type="function">
    <text evidence="7">Phosphatidylinositol 3-phosphate-binding protein required for the abscission step in cytokinesis: recruited to the midbody during cytokinesis and acts as a regulator of abscission. May also be required for efficient homologous recombination DNA double-strand break repair.</text>
</comment>
<dbReference type="GO" id="GO:0032465">
    <property type="term" value="P:regulation of cytokinesis"/>
    <property type="evidence" value="ECO:0007669"/>
    <property type="project" value="TreeGrafter"/>
</dbReference>
<feature type="compositionally biased region" description="Low complexity" evidence="9">
    <location>
        <begin position="768"/>
        <end position="787"/>
    </location>
</feature>
<feature type="domain" description="FYVE-type" evidence="10">
    <location>
        <begin position="1793"/>
        <end position="1853"/>
    </location>
</feature>
<comment type="caution">
    <text evidence="11">The sequence shown here is derived from an EMBL/GenBank/DDBJ whole genome shotgun (WGS) entry which is preliminary data.</text>
</comment>
<keyword evidence="4 8" id="KW-0863">Zinc-finger</keyword>
<accession>A0AAV7AFV1</accession>
<evidence type="ECO:0000313" key="11">
    <source>
        <dbReference type="EMBL" id="KAG8560416.1"/>
    </source>
</evidence>
<evidence type="ECO:0000259" key="10">
    <source>
        <dbReference type="PROSITE" id="PS50178"/>
    </source>
</evidence>
<keyword evidence="3" id="KW-0479">Metal-binding</keyword>
<dbReference type="GO" id="GO:0005813">
    <property type="term" value="C:centrosome"/>
    <property type="evidence" value="ECO:0007669"/>
    <property type="project" value="TreeGrafter"/>
</dbReference>
<evidence type="ECO:0000256" key="6">
    <source>
        <dbReference type="ARBA" id="ARBA00025962"/>
    </source>
</evidence>
<dbReference type="PANTHER" id="PTHR46591">
    <property type="entry name" value="ZINC FINGER FYVE DOMAIN-CONTAINING PROTEIN 26"/>
    <property type="match status" value="1"/>
</dbReference>